<gene>
    <name evidence="2" type="primary">LOC142162166</name>
</gene>
<dbReference type="RefSeq" id="XP_075074591.1">
    <property type="nucleotide sequence ID" value="XM_075218490.1"/>
</dbReference>
<organism evidence="1 2">
    <name type="scientific">Nicotiana tabacum</name>
    <name type="common">Common tobacco</name>
    <dbReference type="NCBI Taxonomy" id="4097"/>
    <lineage>
        <taxon>Eukaryota</taxon>
        <taxon>Viridiplantae</taxon>
        <taxon>Streptophyta</taxon>
        <taxon>Embryophyta</taxon>
        <taxon>Tracheophyta</taxon>
        <taxon>Spermatophyta</taxon>
        <taxon>Magnoliopsida</taxon>
        <taxon>eudicotyledons</taxon>
        <taxon>Gunneridae</taxon>
        <taxon>Pentapetalae</taxon>
        <taxon>asterids</taxon>
        <taxon>lamiids</taxon>
        <taxon>Solanales</taxon>
        <taxon>Solanaceae</taxon>
        <taxon>Nicotianoideae</taxon>
        <taxon>Nicotianeae</taxon>
        <taxon>Nicotiana</taxon>
    </lineage>
</organism>
<evidence type="ECO:0000313" key="2">
    <source>
        <dbReference type="RefSeq" id="XP_075074591.1"/>
    </source>
</evidence>
<name>A0AC58RPG1_TOBAC</name>
<protein>
    <submittedName>
        <fullName evidence="2">Uncharacterized protein LOC142162166</fullName>
    </submittedName>
</protein>
<reference evidence="1" key="1">
    <citation type="journal article" date="2014" name="Nat. Commun.">
        <title>The tobacco genome sequence and its comparison with those of tomato and potato.</title>
        <authorList>
            <person name="Sierro N."/>
            <person name="Battey J.N."/>
            <person name="Ouadi S."/>
            <person name="Bakaher N."/>
            <person name="Bovet L."/>
            <person name="Willig A."/>
            <person name="Goepfert S."/>
            <person name="Peitsch M.C."/>
            <person name="Ivanov N.V."/>
        </authorList>
    </citation>
    <scope>NUCLEOTIDE SEQUENCE [LARGE SCALE GENOMIC DNA]</scope>
</reference>
<reference evidence="2" key="2">
    <citation type="submission" date="2025-08" db="UniProtKB">
        <authorList>
            <consortium name="RefSeq"/>
        </authorList>
    </citation>
    <scope>IDENTIFICATION</scope>
    <source>
        <tissue evidence="2">Leaf</tissue>
    </source>
</reference>
<dbReference type="Proteomes" id="UP000790787">
    <property type="component" value="Chromosome 7"/>
</dbReference>
<evidence type="ECO:0000313" key="1">
    <source>
        <dbReference type="Proteomes" id="UP000790787"/>
    </source>
</evidence>
<sequence length="535" mass="60628">MTATDYFSKLRGLWDEFDAIMPCPSCPCPESRKYLEHFEYQRLMQFLTGLNESYSQAKSQITMMHSTLFVNKAYYVIIDQESQRNLANFTQISQVTEAIQSTALFSNKSGNFAGSNFKPGPNRNIYVCEYCHLKGHTKENCYKLIGYPPDFKSKKRGRAIGTGNSYANQAGWMIPLTEDVTCEVNGGANSVRKHGQQPPVKGGFTSMASAQQQAPATFFTLEQYWQIIQMLNKGSDEGSSTKSATAGTETDLMSIYSDREWIVDTSASNHMASSLQMLKAYILVPKSKRSNVHLPAGWDLFNGQVKGIGRKKHGLYVLQEKQVKASCQYPKQQVNNNTNTGSMNKTSHVYMSVISDSSSLWHKRFPSRVIYFKSPFEMFYFHAPSPSHLKVFGWLCYVVVPKCMDKFTSKAIPAVLVGYSSTQKGYKLYSLLLVSRNVVFKEDIFPFKHLKSADVSPLLEPSNSMELRRSSRISKPPAWLQDYVTKPMGNSYAYLISSYVTYSHLKQPYQHMLALHLAVFEPKTFRESVSDPKWV</sequence>
<keyword evidence="1" id="KW-1185">Reference proteome</keyword>
<accession>A0AC58RPG1</accession>
<proteinExistence type="predicted"/>